<dbReference type="InterPro" id="IPR000182">
    <property type="entry name" value="GNAT_dom"/>
</dbReference>
<gene>
    <name evidence="2" type="ORF">H4W79_001673</name>
</gene>
<sequence length="312" mass="34422">MTPQIRPLHRNDVPQAYALVRNAFPGMVLTEELMLWRFDHPIPTIDDTHLVAVEGDTVVGHVRARLHTGDDATGNGRSYLGAMAERHRSGDLAARLLAASETSLVEKGATVLHAAAAQQGVQADGELFRAAALGRGYELVESHHILGMDLNRLPDPPKEPEGVELRRWSEFAEDPRPLYEIDRAADQDEPGEHSEEFMSYGDWLEAVWGNPMADLEISLALLLDGVPVAISCYMSDGETRMESAMTGTLREHRGCGLGGYVKSMALHRARERGFTHAYTGNHETNEPMLAINNRIGYSLVGAESTYVRQLRS</sequence>
<evidence type="ECO:0000259" key="1">
    <source>
        <dbReference type="PROSITE" id="PS51186"/>
    </source>
</evidence>
<proteinExistence type="predicted"/>
<dbReference type="InterPro" id="IPR016181">
    <property type="entry name" value="Acyl_CoA_acyltransferase"/>
</dbReference>
<reference evidence="2 3" key="1">
    <citation type="submission" date="2020-10" db="EMBL/GenBank/DDBJ databases">
        <title>Sequencing the genomes of 1000 actinobacteria strains.</title>
        <authorList>
            <person name="Klenk H.-P."/>
        </authorList>
    </citation>
    <scope>NUCLEOTIDE SEQUENCE [LARGE SCALE GENOMIC DNA]</scope>
    <source>
        <strain evidence="2 3">DSM 45157</strain>
    </source>
</reference>
<dbReference type="Proteomes" id="UP000598217">
    <property type="component" value="Unassembled WGS sequence"/>
</dbReference>
<feature type="domain" description="N-acetyltransferase" evidence="1">
    <location>
        <begin position="3"/>
        <end position="156"/>
    </location>
</feature>
<keyword evidence="3" id="KW-1185">Reference proteome</keyword>
<dbReference type="EMBL" id="JADBDY010000001">
    <property type="protein sequence ID" value="MBE1457459.1"/>
    <property type="molecule type" value="Genomic_DNA"/>
</dbReference>
<name>A0ABR9HEJ9_9ACTN</name>
<dbReference type="PROSITE" id="PS51186">
    <property type="entry name" value="GNAT"/>
    <property type="match status" value="2"/>
</dbReference>
<comment type="caution">
    <text evidence="2">The sequence shown here is derived from an EMBL/GenBank/DDBJ whole genome shotgun (WGS) entry which is preliminary data.</text>
</comment>
<evidence type="ECO:0000313" key="3">
    <source>
        <dbReference type="Proteomes" id="UP000598217"/>
    </source>
</evidence>
<organism evidence="2 3">
    <name type="scientific">Nocardiopsis terrae</name>
    <dbReference type="NCBI Taxonomy" id="372655"/>
    <lineage>
        <taxon>Bacteria</taxon>
        <taxon>Bacillati</taxon>
        <taxon>Actinomycetota</taxon>
        <taxon>Actinomycetes</taxon>
        <taxon>Streptosporangiales</taxon>
        <taxon>Nocardiopsidaceae</taxon>
        <taxon>Nocardiopsis</taxon>
    </lineage>
</organism>
<feature type="domain" description="N-acetyltransferase" evidence="1">
    <location>
        <begin position="163"/>
        <end position="312"/>
    </location>
</feature>
<accession>A0ABR9HEJ9</accession>
<dbReference type="Gene3D" id="3.40.630.30">
    <property type="match status" value="1"/>
</dbReference>
<protein>
    <submittedName>
        <fullName evidence="2">GNAT superfamily N-acetyltransferase</fullName>
    </submittedName>
</protein>
<dbReference type="SUPFAM" id="SSF55729">
    <property type="entry name" value="Acyl-CoA N-acyltransferases (Nat)"/>
    <property type="match status" value="2"/>
</dbReference>
<dbReference type="RefSeq" id="WP_191271546.1">
    <property type="nucleotide sequence ID" value="NZ_BMXJ01000004.1"/>
</dbReference>
<evidence type="ECO:0000313" key="2">
    <source>
        <dbReference type="EMBL" id="MBE1457459.1"/>
    </source>
</evidence>